<dbReference type="OMA" id="IWRDYYC"/>
<dbReference type="Proteomes" id="UP000054408">
    <property type="component" value="Unassembled WGS sequence"/>
</dbReference>
<dbReference type="PANTHER" id="PTHR12326:SF3">
    <property type="entry name" value="DIFFERENTIALLY EXPRESSED IN FDCP 8 HOMOLOG"/>
    <property type="match status" value="1"/>
</dbReference>
<feature type="region of interest" description="Disordered" evidence="9">
    <location>
        <begin position="714"/>
        <end position="740"/>
    </location>
</feature>
<dbReference type="EMBL" id="GL349435">
    <property type="protein sequence ID" value="KNC50503.1"/>
    <property type="molecule type" value="Genomic_DNA"/>
</dbReference>
<gene>
    <name evidence="12" type="ORF">AMSG_00664</name>
</gene>
<dbReference type="InterPro" id="IPR037213">
    <property type="entry name" value="Run_dom_sf"/>
</dbReference>
<comment type="subcellular location">
    <subcellularLocation>
        <location evidence="1">Late endosome</location>
    </subcellularLocation>
</comment>
<dbReference type="InterPro" id="IPR004012">
    <property type="entry name" value="Run_dom"/>
</dbReference>
<dbReference type="AlphaFoldDB" id="A0A0L0DGP5"/>
<dbReference type="PANTHER" id="PTHR12326">
    <property type="entry name" value="PLECKSTRIN HOMOLOGY DOMAIN CONTAINING PROTEIN"/>
    <property type="match status" value="1"/>
</dbReference>
<evidence type="ECO:0000256" key="4">
    <source>
        <dbReference type="ARBA" id="ARBA00022737"/>
    </source>
</evidence>
<evidence type="ECO:0000256" key="1">
    <source>
        <dbReference type="ARBA" id="ARBA00004603"/>
    </source>
</evidence>
<dbReference type="InterPro" id="IPR025258">
    <property type="entry name" value="RH_dom"/>
</dbReference>
<feature type="region of interest" description="Disordered" evidence="9">
    <location>
        <begin position="510"/>
        <end position="547"/>
    </location>
</feature>
<dbReference type="GO" id="GO:0008270">
    <property type="term" value="F:zinc ion binding"/>
    <property type="evidence" value="ECO:0007669"/>
    <property type="project" value="UniProtKB-KW"/>
</dbReference>
<dbReference type="PROSITE" id="PS50081">
    <property type="entry name" value="ZF_DAG_PE_2"/>
    <property type="match status" value="1"/>
</dbReference>
<proteinExistence type="predicted"/>
<keyword evidence="2" id="KW-0597">Phosphoprotein</keyword>
<dbReference type="RefSeq" id="XP_013762396.1">
    <property type="nucleotide sequence ID" value="XM_013906942.1"/>
</dbReference>
<dbReference type="InterPro" id="IPR051366">
    <property type="entry name" value="DEF8"/>
</dbReference>
<feature type="compositionally biased region" description="Low complexity" evidence="9">
    <location>
        <begin position="629"/>
        <end position="638"/>
    </location>
</feature>
<evidence type="ECO:0000256" key="7">
    <source>
        <dbReference type="ARBA" id="ARBA00022833"/>
    </source>
</evidence>
<evidence type="ECO:0000256" key="2">
    <source>
        <dbReference type="ARBA" id="ARBA00022553"/>
    </source>
</evidence>
<dbReference type="SMART" id="SM00593">
    <property type="entry name" value="RUN"/>
    <property type="match status" value="1"/>
</dbReference>
<dbReference type="Gene3D" id="1.20.58.900">
    <property type="match status" value="1"/>
</dbReference>
<feature type="domain" description="Phorbol-ester/DAG-type" evidence="10">
    <location>
        <begin position="932"/>
        <end position="985"/>
    </location>
</feature>
<feature type="region of interest" description="Disordered" evidence="9">
    <location>
        <begin position="568"/>
        <end position="597"/>
    </location>
</feature>
<dbReference type="PROSITE" id="PS50826">
    <property type="entry name" value="RUN"/>
    <property type="match status" value="1"/>
</dbReference>
<dbReference type="SMART" id="SM01175">
    <property type="entry name" value="DUF4206"/>
    <property type="match status" value="1"/>
</dbReference>
<feature type="compositionally biased region" description="Low complexity" evidence="9">
    <location>
        <begin position="225"/>
        <end position="237"/>
    </location>
</feature>
<evidence type="ECO:0008006" key="14">
    <source>
        <dbReference type="Google" id="ProtNLM"/>
    </source>
</evidence>
<name>A0A0L0DGP5_THETB</name>
<dbReference type="CDD" id="cd17671">
    <property type="entry name" value="RUN"/>
    <property type="match status" value="1"/>
</dbReference>
<dbReference type="eggNOG" id="KOG1829">
    <property type="taxonomic scope" value="Eukaryota"/>
</dbReference>
<dbReference type="GeneID" id="25560458"/>
<feature type="compositionally biased region" description="Low complexity" evidence="9">
    <location>
        <begin position="388"/>
        <end position="400"/>
    </location>
</feature>
<feature type="domain" description="RUN" evidence="11">
    <location>
        <begin position="36"/>
        <end position="174"/>
    </location>
</feature>
<accession>A0A0L0DGP5</accession>
<dbReference type="InterPro" id="IPR002219">
    <property type="entry name" value="PKC_DAG/PE"/>
</dbReference>
<protein>
    <recommendedName>
        <fullName evidence="14">RUN domain-containing protein</fullName>
    </recommendedName>
</protein>
<evidence type="ECO:0000259" key="10">
    <source>
        <dbReference type="PROSITE" id="PS50081"/>
    </source>
</evidence>
<feature type="compositionally biased region" description="Acidic residues" evidence="9">
    <location>
        <begin position="375"/>
        <end position="387"/>
    </location>
</feature>
<feature type="compositionally biased region" description="Polar residues" evidence="9">
    <location>
        <begin position="463"/>
        <end position="474"/>
    </location>
</feature>
<evidence type="ECO:0000313" key="12">
    <source>
        <dbReference type="EMBL" id="KNC50503.1"/>
    </source>
</evidence>
<feature type="compositionally biased region" description="Basic residues" evidence="9">
    <location>
        <begin position="238"/>
        <end position="250"/>
    </location>
</feature>
<dbReference type="Pfam" id="PF02759">
    <property type="entry name" value="RUN"/>
    <property type="match status" value="1"/>
</dbReference>
<feature type="region of interest" description="Disordered" evidence="9">
    <location>
        <begin position="359"/>
        <end position="474"/>
    </location>
</feature>
<keyword evidence="3" id="KW-0479">Metal-binding</keyword>
<keyword evidence="7" id="KW-0862">Zinc</keyword>
<evidence type="ECO:0000313" key="13">
    <source>
        <dbReference type="Proteomes" id="UP000054408"/>
    </source>
</evidence>
<evidence type="ECO:0000256" key="9">
    <source>
        <dbReference type="SAM" id="MobiDB-lite"/>
    </source>
</evidence>
<sequence length="1019" mass="107518">MESKSGHDMLLTSLRGLVNMMLKSHASGSGKHTSVVDAHPLLRNLCVALEQILSHGIKHAVPASRFKRKGAPLLWAFLAQLEVCDGARGTAAIQTIRSLELLKTDADRVRALIKYALVEGSLDEYLQALLDVPDGIQTYYEPHALMASPEHAPLLVSFVVPLKALNFDLDMLDVQFEEFERPAEKTVVSNIMFEVETTPGRSPSPTPQAVLSPALAARKDREAQPSPRKPGSSGSSGRTRRRKRKGKKSRAGGNSRNSAEAPASSVAVIRPANRKGEALRNAPPSALTPAPPILTVGEPEPEPAEEGGPRPNPTLAAHLARAAAASKAAAAKVAADDADSVYTKYRDPSTRIDPLAYIDAMSSGGDVPDDTLPGSDDDIVPEPDDADVAAPDLDSVVAAEPESDDADADVTAPKSDDADADVTAPKSDDADADVAAPEPDDVDTVVSEPDNAIVPEPGISFDHTPSLTPNELGTQPETLLAADGAAESPTVPALAASTSALLARVESLLASESPAETPSAVQSPAKMPRPSDPTPEPVLDPGSAESSNISSFLESLWDFGESDAAGAAAVRPSAASRESEVDQATSTEVDESAEGNDAGLQLEFDDEWLTSELRTLNLPTPSVGGRTGVHSSNASSVAVRSRRRAKPLALAREPLLLTAANSEVQMMDALTSRILAPSSLDAATPAQVTSKALAGFFSICPLLPLPSLERALRAGSRSAMPQATSPVAPPDGRSSSRPRAWTPPRLRIIVYEEPPEAEARAIQCYGCGTALGQRAGLLRRKASGRLCTYFGRYLCSAVGCWTPAGGGSCSSIIPAKLLARFDTHSYPISALAAQFLDSVADEPAFDIAAINSSLYSLSKPLSSLRHYRSLLKEMRSFLTTCTSGVAAAVDDMVDDAPHLVSDPDLYSLADLLASTDGSLMRRMIAVRDKVLEHVASCPRCSALAMTCSLCDARPLYPFDEPHAYRCEDCNALFHIGCMRRIGNACPNCASDAASLQRIVAPAGRVRGLTKHDVRLPAPP</sequence>
<feature type="region of interest" description="Disordered" evidence="9">
    <location>
        <begin position="216"/>
        <end position="314"/>
    </location>
</feature>
<dbReference type="OrthoDB" id="10067503at2759"/>
<keyword evidence="6" id="KW-0863">Zinc-finger</keyword>
<evidence type="ECO:0000256" key="6">
    <source>
        <dbReference type="ARBA" id="ARBA00022771"/>
    </source>
</evidence>
<dbReference type="CDD" id="cd00029">
    <property type="entry name" value="C1"/>
    <property type="match status" value="1"/>
</dbReference>
<keyword evidence="5" id="KW-0967">Endosome</keyword>
<evidence type="ECO:0000256" key="5">
    <source>
        <dbReference type="ARBA" id="ARBA00022753"/>
    </source>
</evidence>
<keyword evidence="4" id="KW-0677">Repeat</keyword>
<evidence type="ECO:0000259" key="11">
    <source>
        <dbReference type="PROSITE" id="PS50826"/>
    </source>
</evidence>
<evidence type="ECO:0000256" key="3">
    <source>
        <dbReference type="ARBA" id="ARBA00022723"/>
    </source>
</evidence>
<keyword evidence="13" id="KW-1185">Reference proteome</keyword>
<feature type="region of interest" description="Disordered" evidence="9">
    <location>
        <begin position="619"/>
        <end position="638"/>
    </location>
</feature>
<dbReference type="GO" id="GO:0005770">
    <property type="term" value="C:late endosome"/>
    <property type="evidence" value="ECO:0007669"/>
    <property type="project" value="UniProtKB-SubCell"/>
</dbReference>
<evidence type="ECO:0000256" key="8">
    <source>
        <dbReference type="ARBA" id="ARBA00023006"/>
    </source>
</evidence>
<organism evidence="12 13">
    <name type="scientific">Thecamonas trahens ATCC 50062</name>
    <dbReference type="NCBI Taxonomy" id="461836"/>
    <lineage>
        <taxon>Eukaryota</taxon>
        <taxon>Apusozoa</taxon>
        <taxon>Apusomonadida</taxon>
        <taxon>Apusomonadidae</taxon>
        <taxon>Thecamonas</taxon>
    </lineage>
</organism>
<reference evidence="12 13" key="1">
    <citation type="submission" date="2010-05" db="EMBL/GenBank/DDBJ databases">
        <title>The Genome Sequence of Thecamonas trahens ATCC 50062.</title>
        <authorList>
            <consortium name="The Broad Institute Genome Sequencing Platform"/>
            <person name="Russ C."/>
            <person name="Cuomo C."/>
            <person name="Shea T."/>
            <person name="Young S.K."/>
            <person name="Zeng Q."/>
            <person name="Koehrsen M."/>
            <person name="Haas B."/>
            <person name="Borodovsky M."/>
            <person name="Guigo R."/>
            <person name="Alvarado L."/>
            <person name="Berlin A."/>
            <person name="Bochicchio J."/>
            <person name="Borenstein D."/>
            <person name="Chapman S."/>
            <person name="Chen Z."/>
            <person name="Freedman E."/>
            <person name="Gellesch M."/>
            <person name="Goldberg J."/>
            <person name="Griggs A."/>
            <person name="Gujja S."/>
            <person name="Heilman E."/>
            <person name="Heiman D."/>
            <person name="Hepburn T."/>
            <person name="Howarth C."/>
            <person name="Jen D."/>
            <person name="Larson L."/>
            <person name="Mehta T."/>
            <person name="Park D."/>
            <person name="Pearson M."/>
            <person name="Roberts A."/>
            <person name="Saif S."/>
            <person name="Shenoy N."/>
            <person name="Sisk P."/>
            <person name="Stolte C."/>
            <person name="Sykes S."/>
            <person name="Thomson T."/>
            <person name="Walk T."/>
            <person name="White J."/>
            <person name="Yandava C."/>
            <person name="Burger G."/>
            <person name="Gray M.W."/>
            <person name="Holland P.W.H."/>
            <person name="King N."/>
            <person name="Lang F.B.F."/>
            <person name="Roger A.J."/>
            <person name="Ruiz-Trillo I."/>
            <person name="Lander E."/>
            <person name="Nusbaum C."/>
        </authorList>
    </citation>
    <scope>NUCLEOTIDE SEQUENCE [LARGE SCALE GENOMIC DNA]</scope>
    <source>
        <strain evidence="12 13">ATCC 50062</strain>
    </source>
</reference>
<dbReference type="SUPFAM" id="SSF140741">
    <property type="entry name" value="RUN domain-like"/>
    <property type="match status" value="1"/>
</dbReference>
<dbReference type="GO" id="GO:0006914">
    <property type="term" value="P:autophagy"/>
    <property type="evidence" value="ECO:0007669"/>
    <property type="project" value="UniProtKB-KW"/>
</dbReference>
<dbReference type="STRING" id="461836.A0A0L0DGP5"/>
<keyword evidence="8" id="KW-0072">Autophagy</keyword>
<dbReference type="Pfam" id="PF13901">
    <property type="entry name" value="RH_dom"/>
    <property type="match status" value="1"/>
</dbReference>